<comment type="caution">
    <text evidence="2">The sequence shown here is derived from an EMBL/GenBank/DDBJ whole genome shotgun (WGS) entry which is preliminary data.</text>
</comment>
<evidence type="ECO:0000256" key="1">
    <source>
        <dbReference type="SAM" id="MobiDB-lite"/>
    </source>
</evidence>
<accession>A0ABW1FHC0</accession>
<dbReference type="Proteomes" id="UP001596241">
    <property type="component" value="Unassembled WGS sequence"/>
</dbReference>
<dbReference type="RefSeq" id="WP_345091705.1">
    <property type="nucleotide sequence ID" value="NZ_BAAAWG010000019.1"/>
</dbReference>
<gene>
    <name evidence="2" type="ORF">ACFP3M_13680</name>
</gene>
<dbReference type="Pfam" id="PF19458">
    <property type="entry name" value="DUF5995"/>
    <property type="match status" value="1"/>
</dbReference>
<dbReference type="InterPro" id="IPR046037">
    <property type="entry name" value="DUF5995"/>
</dbReference>
<evidence type="ECO:0000313" key="2">
    <source>
        <dbReference type="EMBL" id="MFC5893872.1"/>
    </source>
</evidence>
<evidence type="ECO:0000313" key="3">
    <source>
        <dbReference type="Proteomes" id="UP001596241"/>
    </source>
</evidence>
<dbReference type="EMBL" id="JBHSPW010000005">
    <property type="protein sequence ID" value="MFC5893872.1"/>
    <property type="molecule type" value="Genomic_DNA"/>
</dbReference>
<organism evidence="2 3">
    <name type="scientific">Streptomyces ramulosus</name>
    <dbReference type="NCBI Taxonomy" id="47762"/>
    <lineage>
        <taxon>Bacteria</taxon>
        <taxon>Bacillati</taxon>
        <taxon>Actinomycetota</taxon>
        <taxon>Actinomycetes</taxon>
        <taxon>Kitasatosporales</taxon>
        <taxon>Streptomycetaceae</taxon>
        <taxon>Streptomyces</taxon>
    </lineage>
</organism>
<feature type="region of interest" description="Disordered" evidence="1">
    <location>
        <begin position="1"/>
        <end position="21"/>
    </location>
</feature>
<protein>
    <submittedName>
        <fullName evidence="2">DUF5995 family protein</fullName>
    </submittedName>
</protein>
<reference evidence="3" key="1">
    <citation type="journal article" date="2019" name="Int. J. Syst. Evol. Microbiol.">
        <title>The Global Catalogue of Microorganisms (GCM) 10K type strain sequencing project: providing services to taxonomists for standard genome sequencing and annotation.</title>
        <authorList>
            <consortium name="The Broad Institute Genomics Platform"/>
            <consortium name="The Broad Institute Genome Sequencing Center for Infectious Disease"/>
            <person name="Wu L."/>
            <person name="Ma J."/>
        </authorList>
    </citation>
    <scope>NUCLEOTIDE SEQUENCE [LARGE SCALE GENOMIC DNA]</scope>
    <source>
        <strain evidence="3">CGMCC 1.15809</strain>
    </source>
</reference>
<proteinExistence type="predicted"/>
<name>A0ABW1FHC0_9ACTN</name>
<keyword evidence="3" id="KW-1185">Reference proteome</keyword>
<sequence>MTTPQHRAPAASSARASHGPTAVRARLRASAETLPDGDGVAVFTRACLTAARQAETAGAAGRGLFPGAAGAGELELRLARRYAAAVDAAAVGLPVPACWRPLFQLRRHPGIRPLQFALAGMNAQVGHDLVLAVVDACRALGCEPARLEGDFDRLGAALTGLEEHLRESLAPGPEALDVTDPLAHLAGAWSLERAREGAWAAARTLWAARRAPEFARECAERLDAGTGLVGRCLLTPLSSAAAR</sequence>
<feature type="compositionally biased region" description="Low complexity" evidence="1">
    <location>
        <begin position="7"/>
        <end position="17"/>
    </location>
</feature>